<sequence>MAHFILDGISVIYVSSLAALILIWVIIIGQRQIWRHRHNVARVRPQIALRSRISSNKAVTLRETQLDAVMRLRAENQARLTDCISLQFRQLSHECCTLSDMWRTCSDVFFNA</sequence>
<reference evidence="2 3" key="1">
    <citation type="submission" date="2022-05" db="EMBL/GenBank/DDBJ databases">
        <title>Chromosome-level reference genomes for two strains of Caenorhabditis briggsae: an improved platform for comparative genomics.</title>
        <authorList>
            <person name="Stevens L."/>
            <person name="Andersen E.C."/>
        </authorList>
    </citation>
    <scope>NUCLEOTIDE SEQUENCE [LARGE SCALE GENOMIC DNA]</scope>
    <source>
        <strain evidence="2">QX1410_ONT</strain>
        <tissue evidence="2">Whole-organism</tissue>
    </source>
</reference>
<accession>A0AAE9DRH0</accession>
<dbReference type="EMBL" id="CP090891">
    <property type="protein sequence ID" value="ULU09661.1"/>
    <property type="molecule type" value="Genomic_DNA"/>
</dbReference>
<feature type="transmembrane region" description="Helical" evidence="1">
    <location>
        <begin position="12"/>
        <end position="29"/>
    </location>
</feature>
<dbReference type="Proteomes" id="UP000827892">
    <property type="component" value="Chromosome I"/>
</dbReference>
<gene>
    <name evidence="2" type="ORF">L3Y34_014210</name>
</gene>
<proteinExistence type="predicted"/>
<name>A0AAE9DRH0_CAEBR</name>
<organism evidence="2 3">
    <name type="scientific">Caenorhabditis briggsae</name>
    <dbReference type="NCBI Taxonomy" id="6238"/>
    <lineage>
        <taxon>Eukaryota</taxon>
        <taxon>Metazoa</taxon>
        <taxon>Ecdysozoa</taxon>
        <taxon>Nematoda</taxon>
        <taxon>Chromadorea</taxon>
        <taxon>Rhabditida</taxon>
        <taxon>Rhabditina</taxon>
        <taxon>Rhabditomorpha</taxon>
        <taxon>Rhabditoidea</taxon>
        <taxon>Rhabditidae</taxon>
        <taxon>Peloderinae</taxon>
        <taxon>Caenorhabditis</taxon>
    </lineage>
</organism>
<evidence type="ECO:0000256" key="1">
    <source>
        <dbReference type="SAM" id="Phobius"/>
    </source>
</evidence>
<protein>
    <submittedName>
        <fullName evidence="2">Uncharacterized protein</fullName>
    </submittedName>
</protein>
<dbReference type="AlphaFoldDB" id="A0AAE9DRH0"/>
<keyword evidence="1" id="KW-0812">Transmembrane</keyword>
<dbReference type="InterPro" id="IPR010876">
    <property type="entry name" value="C1orf43"/>
</dbReference>
<keyword evidence="1" id="KW-0472">Membrane</keyword>
<keyword evidence="1" id="KW-1133">Transmembrane helix</keyword>
<evidence type="ECO:0000313" key="2">
    <source>
        <dbReference type="EMBL" id="ULU09661.1"/>
    </source>
</evidence>
<evidence type="ECO:0000313" key="3">
    <source>
        <dbReference type="Proteomes" id="UP000827892"/>
    </source>
</evidence>
<dbReference type="Pfam" id="PF07406">
    <property type="entry name" value="NICE-3"/>
    <property type="match status" value="1"/>
</dbReference>